<organism evidence="1 2">
    <name type="scientific">SAR86 cluster bacterium</name>
    <dbReference type="NCBI Taxonomy" id="2030880"/>
    <lineage>
        <taxon>Bacteria</taxon>
        <taxon>Pseudomonadati</taxon>
        <taxon>Pseudomonadota</taxon>
        <taxon>Gammaproteobacteria</taxon>
        <taxon>SAR86 cluster</taxon>
    </lineage>
</organism>
<feature type="non-terminal residue" evidence="1">
    <location>
        <position position="85"/>
    </location>
</feature>
<dbReference type="Proteomes" id="UP000754644">
    <property type="component" value="Unassembled WGS sequence"/>
</dbReference>
<protein>
    <submittedName>
        <fullName evidence="1">Phytanoyl-CoA dioxygenase</fullName>
    </submittedName>
</protein>
<dbReference type="GO" id="GO:0051213">
    <property type="term" value="F:dioxygenase activity"/>
    <property type="evidence" value="ECO:0007669"/>
    <property type="project" value="UniProtKB-KW"/>
</dbReference>
<name>A0A972VZ31_9GAMM</name>
<proteinExistence type="predicted"/>
<sequence length="85" mass="9387">MANNAVRRTDLLSTGDMARFVARGFLRFDGLIPDEINRDFLERVMQDDVRSHPPGTPLADCYATCPPISALLQLPKVAGMIQSLV</sequence>
<dbReference type="AlphaFoldDB" id="A0A972VZ31"/>
<evidence type="ECO:0000313" key="2">
    <source>
        <dbReference type="Proteomes" id="UP000754644"/>
    </source>
</evidence>
<gene>
    <name evidence="1" type="ORF">HQ497_11585</name>
</gene>
<comment type="caution">
    <text evidence="1">The sequence shown here is derived from an EMBL/GenBank/DDBJ whole genome shotgun (WGS) entry which is preliminary data.</text>
</comment>
<keyword evidence="1" id="KW-0560">Oxidoreductase</keyword>
<evidence type="ECO:0000313" key="1">
    <source>
        <dbReference type="EMBL" id="NQV65994.1"/>
    </source>
</evidence>
<dbReference type="EMBL" id="JABMOJ010000440">
    <property type="protein sequence ID" value="NQV65994.1"/>
    <property type="molecule type" value="Genomic_DNA"/>
</dbReference>
<keyword evidence="1" id="KW-0223">Dioxygenase</keyword>
<accession>A0A972VZ31</accession>
<reference evidence="1" key="1">
    <citation type="submission" date="2020-05" db="EMBL/GenBank/DDBJ databases">
        <title>Sulfur intermediates as new biogeochemical hubs in an aquatic model microbial ecosystem.</title>
        <authorList>
            <person name="Vigneron A."/>
        </authorList>
    </citation>
    <scope>NUCLEOTIDE SEQUENCE</scope>
    <source>
        <strain evidence="1">Bin.250</strain>
    </source>
</reference>